<keyword evidence="2" id="KW-1003">Cell membrane</keyword>
<gene>
    <name evidence="10" type="ORF">N781_16260</name>
</gene>
<evidence type="ECO:0000256" key="2">
    <source>
        <dbReference type="ARBA" id="ARBA00022475"/>
    </source>
</evidence>
<dbReference type="RefSeq" id="WP_026800546.1">
    <property type="nucleotide sequence ID" value="NZ_AULI01000008.1"/>
</dbReference>
<evidence type="ECO:0000313" key="10">
    <source>
        <dbReference type="EMBL" id="KGX92316.1"/>
    </source>
</evidence>
<dbReference type="EMBL" id="AVPE01000006">
    <property type="protein sequence ID" value="KGX92316.1"/>
    <property type="molecule type" value="Genomic_DNA"/>
</dbReference>
<dbReference type="Pfam" id="PF02687">
    <property type="entry name" value="FtsX"/>
    <property type="match status" value="1"/>
</dbReference>
<feature type="transmembrane region" description="Helical" evidence="7">
    <location>
        <begin position="366"/>
        <end position="391"/>
    </location>
</feature>
<dbReference type="InterPro" id="IPR003838">
    <property type="entry name" value="ABC3_permease_C"/>
</dbReference>
<keyword evidence="11" id="KW-1185">Reference proteome</keyword>
<evidence type="ECO:0000256" key="6">
    <source>
        <dbReference type="ARBA" id="ARBA00038076"/>
    </source>
</evidence>
<dbReference type="Proteomes" id="UP000030528">
    <property type="component" value="Unassembled WGS sequence"/>
</dbReference>
<comment type="similarity">
    <text evidence="6">Belongs to the ABC-4 integral membrane protein family.</text>
</comment>
<feature type="domain" description="ABC3 transporter permease C-terminal" evidence="8">
    <location>
        <begin position="316"/>
        <end position="443"/>
    </location>
</feature>
<dbReference type="GO" id="GO:0022857">
    <property type="term" value="F:transmembrane transporter activity"/>
    <property type="evidence" value="ECO:0007669"/>
    <property type="project" value="TreeGrafter"/>
</dbReference>
<keyword evidence="4 7" id="KW-1133">Transmembrane helix</keyword>
<dbReference type="GO" id="GO:0005886">
    <property type="term" value="C:plasma membrane"/>
    <property type="evidence" value="ECO:0007669"/>
    <property type="project" value="UniProtKB-SubCell"/>
</dbReference>
<evidence type="ECO:0000256" key="4">
    <source>
        <dbReference type="ARBA" id="ARBA00022989"/>
    </source>
</evidence>
<reference evidence="10 11" key="1">
    <citation type="submission" date="2013-08" db="EMBL/GenBank/DDBJ databases">
        <authorList>
            <person name="Huang J."/>
            <person name="Wang G."/>
        </authorList>
    </citation>
    <scope>NUCLEOTIDE SEQUENCE [LARGE SCALE GENOMIC DNA]</scope>
    <source>
        <strain evidence="10 11">JSM 076056</strain>
    </source>
</reference>
<dbReference type="InterPro" id="IPR050250">
    <property type="entry name" value="Macrolide_Exporter_MacB"/>
</dbReference>
<dbReference type="PROSITE" id="PS51257">
    <property type="entry name" value="PROKAR_LIPOPROTEIN"/>
    <property type="match status" value="1"/>
</dbReference>
<sequence>MKVNDRFRFIRQNMKKNKSRVFMTVLATAIGCAFLIILASIGFGAQKYIQGEILQNQAVTEVSVHGTEDGESISEEHIEELQSVANVKAVTRQSYLLNNRARITYGQFQFDQSILVVDFPSEVKAGVELEEGRMPEKDGEILIGHHTEQLFYVEGAKEEASDERYTEEGVVKEEFRLKNSLVGEEVTLTIEQYKDDEWVSKDLTLTVVGKKKAPSRDWLRDVDVYVSQSTLSAVEAFTGTPNGLILDPNMSEEEQKSIMADSNNSYQEVKVIAEDIESVSSISEELKEQGYFIYSVTEELNQVNTVFAVVKIGLVLIGTIALLIASIGIYNTMNMAVTERTQDIGIMKAIGGQPKMIRQIFLLESGAIGVIGAFVGLVVAYLISIGINFMLPYVIEIAFGEGVEEAIQLSYIPLSLVVICVTLCVGIAVLSGMKPARKATRIDVLRALRRDL</sequence>
<evidence type="ECO:0000256" key="5">
    <source>
        <dbReference type="ARBA" id="ARBA00023136"/>
    </source>
</evidence>
<evidence type="ECO:0000259" key="8">
    <source>
        <dbReference type="Pfam" id="PF02687"/>
    </source>
</evidence>
<dbReference type="InterPro" id="IPR025857">
    <property type="entry name" value="MacB_PCD"/>
</dbReference>
<dbReference type="STRING" id="1385510.GCA_000425205_02182"/>
<feature type="transmembrane region" description="Helical" evidence="7">
    <location>
        <begin position="411"/>
        <end position="431"/>
    </location>
</feature>
<dbReference type="eggNOG" id="COG0577">
    <property type="taxonomic scope" value="Bacteria"/>
</dbReference>
<evidence type="ECO:0008006" key="12">
    <source>
        <dbReference type="Google" id="ProtNLM"/>
    </source>
</evidence>
<keyword evidence="5 7" id="KW-0472">Membrane</keyword>
<feature type="domain" description="MacB-like periplasmic core" evidence="9">
    <location>
        <begin position="22"/>
        <end position="286"/>
    </location>
</feature>
<dbReference type="PANTHER" id="PTHR30572">
    <property type="entry name" value="MEMBRANE COMPONENT OF TRANSPORTER-RELATED"/>
    <property type="match status" value="1"/>
</dbReference>
<dbReference type="OrthoDB" id="9770099at2"/>
<feature type="transmembrane region" description="Helical" evidence="7">
    <location>
        <begin position="21"/>
        <end position="45"/>
    </location>
</feature>
<dbReference type="Pfam" id="PF12704">
    <property type="entry name" value="MacB_PCD"/>
    <property type="match status" value="1"/>
</dbReference>
<keyword evidence="3 7" id="KW-0812">Transmembrane</keyword>
<evidence type="ECO:0000313" key="11">
    <source>
        <dbReference type="Proteomes" id="UP000030528"/>
    </source>
</evidence>
<feature type="transmembrane region" description="Helical" evidence="7">
    <location>
        <begin position="306"/>
        <end position="330"/>
    </location>
</feature>
<organism evidence="10 11">
    <name type="scientific">Pontibacillus halophilus JSM 076056 = DSM 19796</name>
    <dbReference type="NCBI Taxonomy" id="1385510"/>
    <lineage>
        <taxon>Bacteria</taxon>
        <taxon>Bacillati</taxon>
        <taxon>Bacillota</taxon>
        <taxon>Bacilli</taxon>
        <taxon>Bacillales</taxon>
        <taxon>Bacillaceae</taxon>
        <taxon>Pontibacillus</taxon>
    </lineage>
</organism>
<evidence type="ECO:0000256" key="1">
    <source>
        <dbReference type="ARBA" id="ARBA00004651"/>
    </source>
</evidence>
<accession>A0A0A5GGE0</accession>
<evidence type="ECO:0000256" key="7">
    <source>
        <dbReference type="SAM" id="Phobius"/>
    </source>
</evidence>
<name>A0A0A5GGE0_9BACI</name>
<comment type="caution">
    <text evidence="10">The sequence shown here is derived from an EMBL/GenBank/DDBJ whole genome shotgun (WGS) entry which is preliminary data.</text>
</comment>
<dbReference type="AlphaFoldDB" id="A0A0A5GGE0"/>
<comment type="subcellular location">
    <subcellularLocation>
        <location evidence="1">Cell membrane</location>
        <topology evidence="1">Multi-pass membrane protein</topology>
    </subcellularLocation>
</comment>
<evidence type="ECO:0000256" key="3">
    <source>
        <dbReference type="ARBA" id="ARBA00022692"/>
    </source>
</evidence>
<dbReference type="PANTHER" id="PTHR30572:SF4">
    <property type="entry name" value="ABC TRANSPORTER PERMEASE YTRF"/>
    <property type="match status" value="1"/>
</dbReference>
<protein>
    <recommendedName>
        <fullName evidence="12">Macrolide ABC transporter permease</fullName>
    </recommendedName>
</protein>
<proteinExistence type="inferred from homology"/>
<evidence type="ECO:0000259" key="9">
    <source>
        <dbReference type="Pfam" id="PF12704"/>
    </source>
</evidence>